<evidence type="ECO:0000256" key="1">
    <source>
        <dbReference type="SAM" id="Phobius"/>
    </source>
</evidence>
<keyword evidence="1" id="KW-0812">Transmembrane</keyword>
<accession>A0A9D2ZTU5</accession>
<keyword evidence="1" id="KW-0472">Membrane</keyword>
<gene>
    <name evidence="2" type="ORF">H9908_08290</name>
</gene>
<feature type="transmembrane region" description="Helical" evidence="1">
    <location>
        <begin position="38"/>
        <end position="62"/>
    </location>
</feature>
<evidence type="ECO:0000313" key="3">
    <source>
        <dbReference type="Proteomes" id="UP000823908"/>
    </source>
</evidence>
<dbReference type="AlphaFoldDB" id="A0A9D2ZTU5"/>
<proteinExistence type="predicted"/>
<sequence length="120" mass="13534">MPQQDSSFTVEKATQKAERRKAWARTERKLTPENKTEFVIYSLFTALALLGFSALLSFFFEWATLEPWHLGAALVGGVCITLGSVHGQKLRDDLDQQEIDRHGFTLDEDRKATHGAKPIT</sequence>
<dbReference type="Proteomes" id="UP000823908">
    <property type="component" value="Unassembled WGS sequence"/>
</dbReference>
<feature type="transmembrane region" description="Helical" evidence="1">
    <location>
        <begin position="68"/>
        <end position="85"/>
    </location>
</feature>
<comment type="caution">
    <text evidence="2">The sequence shown here is derived from an EMBL/GenBank/DDBJ whole genome shotgun (WGS) entry which is preliminary data.</text>
</comment>
<name>A0A9D2ZTU5_9MICC</name>
<reference evidence="2" key="2">
    <citation type="submission" date="2021-04" db="EMBL/GenBank/DDBJ databases">
        <authorList>
            <person name="Gilroy R."/>
        </authorList>
    </citation>
    <scope>NUCLEOTIDE SEQUENCE</scope>
    <source>
        <strain evidence="2">ChiHjej10B9-4811</strain>
    </source>
</reference>
<dbReference type="EMBL" id="DWUS01000192">
    <property type="protein sequence ID" value="HJD51846.1"/>
    <property type="molecule type" value="Genomic_DNA"/>
</dbReference>
<reference evidence="2" key="1">
    <citation type="journal article" date="2021" name="PeerJ">
        <title>Extensive microbial diversity within the chicken gut microbiome revealed by metagenomics and culture.</title>
        <authorList>
            <person name="Gilroy R."/>
            <person name="Ravi A."/>
            <person name="Getino M."/>
            <person name="Pursley I."/>
            <person name="Horton D.L."/>
            <person name="Alikhan N.F."/>
            <person name="Baker D."/>
            <person name="Gharbi K."/>
            <person name="Hall N."/>
            <person name="Watson M."/>
            <person name="Adriaenssens E.M."/>
            <person name="Foster-Nyarko E."/>
            <person name="Jarju S."/>
            <person name="Secka A."/>
            <person name="Antonio M."/>
            <person name="Oren A."/>
            <person name="Chaudhuri R.R."/>
            <person name="La Ragione R."/>
            <person name="Hildebrand F."/>
            <person name="Pallen M.J."/>
        </authorList>
    </citation>
    <scope>NUCLEOTIDE SEQUENCE</scope>
    <source>
        <strain evidence="2">ChiHjej10B9-4811</strain>
    </source>
</reference>
<keyword evidence="1" id="KW-1133">Transmembrane helix</keyword>
<evidence type="ECO:0000313" key="2">
    <source>
        <dbReference type="EMBL" id="HJD51846.1"/>
    </source>
</evidence>
<protein>
    <submittedName>
        <fullName evidence="2">Uncharacterized protein</fullName>
    </submittedName>
</protein>
<organism evidence="2 3">
    <name type="scientific">Candidatus Rothia avistercoris</name>
    <dbReference type="NCBI Taxonomy" id="2840479"/>
    <lineage>
        <taxon>Bacteria</taxon>
        <taxon>Bacillati</taxon>
        <taxon>Actinomycetota</taxon>
        <taxon>Actinomycetes</taxon>
        <taxon>Micrococcales</taxon>
        <taxon>Micrococcaceae</taxon>
        <taxon>Rothia</taxon>
    </lineage>
</organism>